<comment type="caution">
    <text evidence="3">The sequence shown here is derived from an EMBL/GenBank/DDBJ whole genome shotgun (WGS) entry which is preliminary data.</text>
</comment>
<organism evidence="3 4">
    <name type="scientific">Thelephora terrestris</name>
    <dbReference type="NCBI Taxonomy" id="56493"/>
    <lineage>
        <taxon>Eukaryota</taxon>
        <taxon>Fungi</taxon>
        <taxon>Dikarya</taxon>
        <taxon>Basidiomycota</taxon>
        <taxon>Agaricomycotina</taxon>
        <taxon>Agaricomycetes</taxon>
        <taxon>Thelephorales</taxon>
        <taxon>Thelephoraceae</taxon>
        <taxon>Thelephora</taxon>
    </lineage>
</organism>
<name>A0A9P6HC50_9AGAM</name>
<gene>
    <name evidence="3" type="ORF">BJ322DRAFT_1109790</name>
</gene>
<keyword evidence="3" id="KW-0808">Transferase</keyword>
<dbReference type="EMBL" id="WIUZ02000009">
    <property type="protein sequence ID" value="KAF9783937.1"/>
    <property type="molecule type" value="Genomic_DNA"/>
</dbReference>
<protein>
    <submittedName>
        <fullName evidence="3">Pyridoxal phosphate-dependent transferase</fullName>
    </submittedName>
</protein>
<evidence type="ECO:0000313" key="3">
    <source>
        <dbReference type="EMBL" id="KAF9783937.1"/>
    </source>
</evidence>
<keyword evidence="4" id="KW-1185">Reference proteome</keyword>
<evidence type="ECO:0000313" key="4">
    <source>
        <dbReference type="Proteomes" id="UP000736335"/>
    </source>
</evidence>
<dbReference type="AlphaFoldDB" id="A0A9P6HC50"/>
<dbReference type="InterPro" id="IPR015422">
    <property type="entry name" value="PyrdxlP-dep_Trfase_small"/>
</dbReference>
<dbReference type="InterPro" id="IPR015421">
    <property type="entry name" value="PyrdxlP-dep_Trfase_major"/>
</dbReference>
<evidence type="ECO:0000256" key="1">
    <source>
        <dbReference type="SAM" id="MobiDB-lite"/>
    </source>
</evidence>
<evidence type="ECO:0000259" key="2">
    <source>
        <dbReference type="Pfam" id="PF00266"/>
    </source>
</evidence>
<feature type="compositionally biased region" description="Polar residues" evidence="1">
    <location>
        <begin position="416"/>
        <end position="433"/>
    </location>
</feature>
<dbReference type="PANTHER" id="PTHR43586">
    <property type="entry name" value="CYSTEINE DESULFURASE"/>
    <property type="match status" value="1"/>
</dbReference>
<accession>A0A9P6HC50</accession>
<dbReference type="OrthoDB" id="420046at2759"/>
<sequence>MLLENLARAIEGDLGDEDEIIVTGEHEANAGPWKKLAKRNGLELRYWHATTIEGSSNPYAVAHDVNTLLPLITENTRIVAITACSNILGSVVDVKSVVKQIRAKAAEKGAKKVEISVDCVAYAPHRKMDVRDWDVDYAVFSFYKVYGPHIAALYTRFSTLPNLTPLTHHFLSPLVDKISYKLMPGGPGYELPYGVTGVLEYLLSISPISGPTSSASLKDTASIYSDPETHTRLEATFAAIARYEHTLVKRLLEHLTSEKLAKRGVRIVGEETASERREPTISFVVVNGETGSAISGKDIVKVFDAKGNMGIRYGNFFAYTLVDSLEPKVDVNDGLVRISLVHYNTIEEVDQLIEVLDEALGPPHILPALRPFFIAGQINVKKFPLEKRLRAPQQDIEDTDGHRRNRANIHAIFDVSNASDPPDNTLSTTSETTPEIPRSRRNIRESKTGNTETVSILTMIRSTCVHPITFKDEDGPIHDIRYATSGLLVSTATPLSGD</sequence>
<dbReference type="PANTHER" id="PTHR43586:SF21">
    <property type="entry name" value="PYRIDOXAL PHOSPHATE (PLP)-DEPENDENT ASPARTATE AMINOTRANSFERASE SUPERFAMILY"/>
    <property type="match status" value="1"/>
</dbReference>
<dbReference type="Gene3D" id="3.90.1150.10">
    <property type="entry name" value="Aspartate Aminotransferase, domain 1"/>
    <property type="match status" value="1"/>
</dbReference>
<feature type="region of interest" description="Disordered" evidence="1">
    <location>
        <begin position="416"/>
        <end position="450"/>
    </location>
</feature>
<proteinExistence type="predicted"/>
<reference evidence="3" key="2">
    <citation type="submission" date="2020-11" db="EMBL/GenBank/DDBJ databases">
        <authorList>
            <consortium name="DOE Joint Genome Institute"/>
            <person name="Kuo A."/>
            <person name="Miyauchi S."/>
            <person name="Kiss E."/>
            <person name="Drula E."/>
            <person name="Kohler A."/>
            <person name="Sanchez-Garcia M."/>
            <person name="Andreopoulos B."/>
            <person name="Barry K.W."/>
            <person name="Bonito G."/>
            <person name="Buee M."/>
            <person name="Carver A."/>
            <person name="Chen C."/>
            <person name="Cichocki N."/>
            <person name="Clum A."/>
            <person name="Culley D."/>
            <person name="Crous P.W."/>
            <person name="Fauchery L."/>
            <person name="Girlanda M."/>
            <person name="Hayes R."/>
            <person name="Keri Z."/>
            <person name="Labutti K."/>
            <person name="Lipzen A."/>
            <person name="Lombard V."/>
            <person name="Magnuson J."/>
            <person name="Maillard F."/>
            <person name="Morin E."/>
            <person name="Murat C."/>
            <person name="Nolan M."/>
            <person name="Ohm R."/>
            <person name="Pangilinan J."/>
            <person name="Pereira M."/>
            <person name="Perotto S."/>
            <person name="Peter M."/>
            <person name="Riley R."/>
            <person name="Sitrit Y."/>
            <person name="Stielow B."/>
            <person name="Szollosi G."/>
            <person name="Zifcakova L."/>
            <person name="Stursova M."/>
            <person name="Spatafora J.W."/>
            <person name="Tedersoo L."/>
            <person name="Vaario L.-M."/>
            <person name="Yamada A."/>
            <person name="Yan M."/>
            <person name="Wang P."/>
            <person name="Xu J."/>
            <person name="Bruns T."/>
            <person name="Baldrian P."/>
            <person name="Vilgalys R."/>
            <person name="Henrissat B."/>
            <person name="Grigoriev I.V."/>
            <person name="Hibbett D."/>
            <person name="Nagy L.G."/>
            <person name="Martin F.M."/>
        </authorList>
    </citation>
    <scope>NUCLEOTIDE SEQUENCE</scope>
    <source>
        <strain evidence="3">UH-Tt-Lm1</strain>
    </source>
</reference>
<feature type="domain" description="Aminotransferase class V" evidence="2">
    <location>
        <begin position="7"/>
        <end position="167"/>
    </location>
</feature>
<dbReference type="InterPro" id="IPR000192">
    <property type="entry name" value="Aminotrans_V_dom"/>
</dbReference>
<feature type="domain" description="Aminotransferase class V" evidence="2">
    <location>
        <begin position="234"/>
        <end position="352"/>
    </location>
</feature>
<dbReference type="Proteomes" id="UP000736335">
    <property type="component" value="Unassembled WGS sequence"/>
</dbReference>
<dbReference type="Gene3D" id="3.40.640.10">
    <property type="entry name" value="Type I PLP-dependent aspartate aminotransferase-like (Major domain)"/>
    <property type="match status" value="1"/>
</dbReference>
<dbReference type="Pfam" id="PF00266">
    <property type="entry name" value="Aminotran_5"/>
    <property type="match status" value="2"/>
</dbReference>
<reference evidence="3" key="1">
    <citation type="journal article" date="2020" name="Nat. Commun.">
        <title>Large-scale genome sequencing of mycorrhizal fungi provides insights into the early evolution of symbiotic traits.</title>
        <authorList>
            <person name="Miyauchi S."/>
            <person name="Kiss E."/>
            <person name="Kuo A."/>
            <person name="Drula E."/>
            <person name="Kohler A."/>
            <person name="Sanchez-Garcia M."/>
            <person name="Morin E."/>
            <person name="Andreopoulos B."/>
            <person name="Barry K.W."/>
            <person name="Bonito G."/>
            <person name="Buee M."/>
            <person name="Carver A."/>
            <person name="Chen C."/>
            <person name="Cichocki N."/>
            <person name="Clum A."/>
            <person name="Culley D."/>
            <person name="Crous P.W."/>
            <person name="Fauchery L."/>
            <person name="Girlanda M."/>
            <person name="Hayes R.D."/>
            <person name="Keri Z."/>
            <person name="LaButti K."/>
            <person name="Lipzen A."/>
            <person name="Lombard V."/>
            <person name="Magnuson J."/>
            <person name="Maillard F."/>
            <person name="Murat C."/>
            <person name="Nolan M."/>
            <person name="Ohm R.A."/>
            <person name="Pangilinan J."/>
            <person name="Pereira M.F."/>
            <person name="Perotto S."/>
            <person name="Peter M."/>
            <person name="Pfister S."/>
            <person name="Riley R."/>
            <person name="Sitrit Y."/>
            <person name="Stielow J.B."/>
            <person name="Szollosi G."/>
            <person name="Zifcakova L."/>
            <person name="Stursova M."/>
            <person name="Spatafora J.W."/>
            <person name="Tedersoo L."/>
            <person name="Vaario L.M."/>
            <person name="Yamada A."/>
            <person name="Yan M."/>
            <person name="Wang P."/>
            <person name="Xu J."/>
            <person name="Bruns T."/>
            <person name="Baldrian P."/>
            <person name="Vilgalys R."/>
            <person name="Dunand C."/>
            <person name="Henrissat B."/>
            <person name="Grigoriev I.V."/>
            <person name="Hibbett D."/>
            <person name="Nagy L.G."/>
            <person name="Martin F.M."/>
        </authorList>
    </citation>
    <scope>NUCLEOTIDE SEQUENCE</scope>
    <source>
        <strain evidence="3">UH-Tt-Lm1</strain>
    </source>
</reference>
<dbReference type="InterPro" id="IPR015424">
    <property type="entry name" value="PyrdxlP-dep_Trfase"/>
</dbReference>
<dbReference type="GO" id="GO:0016740">
    <property type="term" value="F:transferase activity"/>
    <property type="evidence" value="ECO:0007669"/>
    <property type="project" value="UniProtKB-KW"/>
</dbReference>
<dbReference type="SUPFAM" id="SSF53383">
    <property type="entry name" value="PLP-dependent transferases"/>
    <property type="match status" value="1"/>
</dbReference>